<keyword evidence="9" id="KW-0131">Cell cycle</keyword>
<evidence type="ECO:0000256" key="4">
    <source>
        <dbReference type="ARBA" id="ARBA00022692"/>
    </source>
</evidence>
<dbReference type="FunCoup" id="A0A4R2PPU2">
    <property type="interactions" value="169"/>
</dbReference>
<keyword evidence="4 7" id="KW-0812">Transmembrane</keyword>
<evidence type="ECO:0000256" key="8">
    <source>
        <dbReference type="SAM" id="Phobius"/>
    </source>
</evidence>
<dbReference type="PANTHER" id="PTHR30558:SF7">
    <property type="entry name" value="TOL-PAL SYSTEM PROTEIN TOLR"/>
    <property type="match status" value="1"/>
</dbReference>
<dbReference type="GO" id="GO:0022857">
    <property type="term" value="F:transmembrane transporter activity"/>
    <property type="evidence" value="ECO:0007669"/>
    <property type="project" value="InterPro"/>
</dbReference>
<keyword evidence="3" id="KW-1003">Cell membrane</keyword>
<dbReference type="RefSeq" id="WP_200287410.1">
    <property type="nucleotide sequence ID" value="NZ_JACIGF010000002.1"/>
</dbReference>
<protein>
    <submittedName>
        <fullName evidence="9">Cell division and transport-associated protein TolR</fullName>
    </submittedName>
</protein>
<evidence type="ECO:0000313" key="10">
    <source>
        <dbReference type="Proteomes" id="UP000295399"/>
    </source>
</evidence>
<dbReference type="Proteomes" id="UP000295399">
    <property type="component" value="Unassembled WGS sequence"/>
</dbReference>
<comment type="similarity">
    <text evidence="2 7">Belongs to the ExbD/TolR family.</text>
</comment>
<dbReference type="InParanoid" id="A0A4R2PPU2"/>
<accession>A0A4R2PPU2</accession>
<dbReference type="InterPro" id="IPR003400">
    <property type="entry name" value="ExbD"/>
</dbReference>
<keyword evidence="7" id="KW-0813">Transport</keyword>
<keyword evidence="7" id="KW-0653">Protein transport</keyword>
<sequence>MAGPSSPHSSGSQSRRLGNGRYRVMAEINMTPFVDVVTVLLIVFMVTAPLLTIGVPVDLPEADAQSMGEDNQPLELTIQQNGAIFLQDKEVSFDELIPRLTAIAGNDLQKRIYVRGDSNLNYGRVMEVMAAVNRAGFRKVAMVSRRPSQAR</sequence>
<dbReference type="EMBL" id="SLXO01000002">
    <property type="protein sequence ID" value="TCP37780.1"/>
    <property type="molecule type" value="Genomic_DNA"/>
</dbReference>
<comment type="caution">
    <text evidence="9">The sequence shown here is derived from an EMBL/GenBank/DDBJ whole genome shotgun (WGS) entry which is preliminary data.</text>
</comment>
<dbReference type="PANTHER" id="PTHR30558">
    <property type="entry name" value="EXBD MEMBRANE COMPONENT OF PMF-DRIVEN MACROMOLECULE IMPORT SYSTEM"/>
    <property type="match status" value="1"/>
</dbReference>
<keyword evidence="10" id="KW-1185">Reference proteome</keyword>
<comment type="subcellular location">
    <subcellularLocation>
        <location evidence="1">Cell membrane</location>
        <topology evidence="1">Single-pass membrane protein</topology>
    </subcellularLocation>
    <subcellularLocation>
        <location evidence="7">Cell membrane</location>
        <topology evidence="7">Single-pass type II membrane protein</topology>
    </subcellularLocation>
</comment>
<gene>
    <name evidence="9" type="ORF">EV659_102187</name>
</gene>
<proteinExistence type="inferred from homology"/>
<dbReference type="Pfam" id="PF02472">
    <property type="entry name" value="ExbD"/>
    <property type="match status" value="1"/>
</dbReference>
<dbReference type="GO" id="GO:0015031">
    <property type="term" value="P:protein transport"/>
    <property type="evidence" value="ECO:0007669"/>
    <property type="project" value="UniProtKB-KW"/>
</dbReference>
<dbReference type="GO" id="GO:0005886">
    <property type="term" value="C:plasma membrane"/>
    <property type="evidence" value="ECO:0007669"/>
    <property type="project" value="UniProtKB-SubCell"/>
</dbReference>
<keyword evidence="5 8" id="KW-1133">Transmembrane helix</keyword>
<dbReference type="GO" id="GO:0051301">
    <property type="term" value="P:cell division"/>
    <property type="evidence" value="ECO:0007669"/>
    <property type="project" value="UniProtKB-KW"/>
</dbReference>
<keyword evidence="9" id="KW-0132">Cell division</keyword>
<evidence type="ECO:0000256" key="7">
    <source>
        <dbReference type="RuleBase" id="RU003879"/>
    </source>
</evidence>
<dbReference type="AlphaFoldDB" id="A0A4R2PPU2"/>
<evidence type="ECO:0000256" key="6">
    <source>
        <dbReference type="ARBA" id="ARBA00023136"/>
    </source>
</evidence>
<evidence type="ECO:0000256" key="3">
    <source>
        <dbReference type="ARBA" id="ARBA00022475"/>
    </source>
</evidence>
<reference evidence="9 10" key="1">
    <citation type="submission" date="2019-03" db="EMBL/GenBank/DDBJ databases">
        <title>Genomic Encyclopedia of Type Strains, Phase IV (KMG-IV): sequencing the most valuable type-strain genomes for metagenomic binning, comparative biology and taxonomic classification.</title>
        <authorList>
            <person name="Goeker M."/>
        </authorList>
    </citation>
    <scope>NUCLEOTIDE SEQUENCE [LARGE SCALE GENOMIC DNA]</scope>
    <source>
        <strain evidence="9 10">DSM 2132</strain>
    </source>
</reference>
<evidence type="ECO:0000313" key="9">
    <source>
        <dbReference type="EMBL" id="TCP37780.1"/>
    </source>
</evidence>
<keyword evidence="6 8" id="KW-0472">Membrane</keyword>
<organism evidence="9 10">
    <name type="scientific">Rhodothalassium salexigens DSM 2132</name>
    <dbReference type="NCBI Taxonomy" id="1188247"/>
    <lineage>
        <taxon>Bacteria</taxon>
        <taxon>Pseudomonadati</taxon>
        <taxon>Pseudomonadota</taxon>
        <taxon>Alphaproteobacteria</taxon>
        <taxon>Rhodothalassiales</taxon>
        <taxon>Rhodothalassiaceae</taxon>
        <taxon>Rhodothalassium</taxon>
    </lineage>
</organism>
<evidence type="ECO:0000256" key="1">
    <source>
        <dbReference type="ARBA" id="ARBA00004162"/>
    </source>
</evidence>
<name>A0A4R2PPU2_RHOSA</name>
<evidence type="ECO:0000256" key="2">
    <source>
        <dbReference type="ARBA" id="ARBA00005811"/>
    </source>
</evidence>
<evidence type="ECO:0000256" key="5">
    <source>
        <dbReference type="ARBA" id="ARBA00022989"/>
    </source>
</evidence>
<feature type="transmembrane region" description="Helical" evidence="8">
    <location>
        <begin position="33"/>
        <end position="57"/>
    </location>
</feature>
<dbReference type="Gene3D" id="3.30.420.270">
    <property type="match status" value="1"/>
</dbReference>